<dbReference type="Proteomes" id="UP000035682">
    <property type="component" value="Unplaced"/>
</dbReference>
<dbReference type="GO" id="GO:1990071">
    <property type="term" value="C:TRAPPII protein complex"/>
    <property type="evidence" value="ECO:0007669"/>
    <property type="project" value="TreeGrafter"/>
</dbReference>
<keyword evidence="4 8" id="KW-0813">Transport</keyword>
<dbReference type="OMA" id="YMVKFDD"/>
<name>A0A090MVR0_STRRB</name>
<sequence>MLKTNKNTGILDKTLNKSRPKISITPYVFLFGEIVKYAQHKAKNTTDFQEILSNFGKFVGRKSHDSIYLKEKGYKRDTKFHNVLLFIKGPMWKNLWGKEVDKVERSNEDPCKYFFFEKDPVINTYISQRKDKTDINCATFNAGIIEAILTELGYLCKVSAHWHNGTTYMILFEEDYPSKETFSKTK</sequence>
<dbReference type="GO" id="GO:1990072">
    <property type="term" value="C:TRAPPIII protein complex"/>
    <property type="evidence" value="ECO:0007669"/>
    <property type="project" value="TreeGrafter"/>
</dbReference>
<dbReference type="PIRSF" id="PIRSF017479">
    <property type="entry name" value="TRAPP_I_complex_Trs31"/>
    <property type="match status" value="1"/>
</dbReference>
<organism evidence="9">
    <name type="scientific">Strongyloides ratti</name>
    <name type="common">Parasitic roundworm</name>
    <dbReference type="NCBI Taxonomy" id="34506"/>
    <lineage>
        <taxon>Eukaryota</taxon>
        <taxon>Metazoa</taxon>
        <taxon>Ecdysozoa</taxon>
        <taxon>Nematoda</taxon>
        <taxon>Chromadorea</taxon>
        <taxon>Rhabditida</taxon>
        <taxon>Tylenchina</taxon>
        <taxon>Panagrolaimomorpha</taxon>
        <taxon>Strongyloidoidea</taxon>
        <taxon>Strongyloididae</taxon>
        <taxon>Strongyloides</taxon>
    </lineage>
</organism>
<dbReference type="OrthoDB" id="10254842at2759"/>
<keyword evidence="5 8" id="KW-0256">Endoplasmic reticulum</keyword>
<dbReference type="PANTHER" id="PTHR20902">
    <property type="entry name" value="41-2 PROTEIN ANTIGEN-RELATED"/>
    <property type="match status" value="1"/>
</dbReference>
<evidence type="ECO:0000313" key="10">
    <source>
        <dbReference type="Proteomes" id="UP000035682"/>
    </source>
</evidence>
<dbReference type="SUPFAM" id="SSF111126">
    <property type="entry name" value="Ligand-binding domain in the NO signalling and Golgi transport"/>
    <property type="match status" value="1"/>
</dbReference>
<comment type="similarity">
    <text evidence="3 8">Belongs to the TRAPP small subunits family. BET3 subfamily.</text>
</comment>
<gene>
    <name evidence="9 11 12" type="ORF">SRAE_1000132400</name>
</gene>
<evidence type="ECO:0000256" key="4">
    <source>
        <dbReference type="ARBA" id="ARBA00022448"/>
    </source>
</evidence>
<dbReference type="GO" id="GO:0006888">
    <property type="term" value="P:endoplasmic reticulum to Golgi vesicle-mediated transport"/>
    <property type="evidence" value="ECO:0007669"/>
    <property type="project" value="TreeGrafter"/>
</dbReference>
<keyword evidence="10" id="KW-1185">Reference proteome</keyword>
<dbReference type="EMBL" id="LN609528">
    <property type="protein sequence ID" value="CEF63058.1"/>
    <property type="molecule type" value="Genomic_DNA"/>
</dbReference>
<dbReference type="CTD" id="36375423"/>
<evidence type="ECO:0000256" key="6">
    <source>
        <dbReference type="ARBA" id="ARBA00022892"/>
    </source>
</evidence>
<reference evidence="9 10" key="1">
    <citation type="submission" date="2014-09" db="EMBL/GenBank/DDBJ databases">
        <authorList>
            <person name="Martin A.A."/>
        </authorList>
    </citation>
    <scope>NUCLEOTIDE SEQUENCE</scope>
    <source>
        <strain evidence="10">ED321</strain>
        <strain evidence="9">ED321 Heterogonic</strain>
    </source>
</reference>
<protein>
    <recommendedName>
        <fullName evidence="8">Trafficking protein particle complex subunit 5</fullName>
    </recommendedName>
</protein>
<keyword evidence="7 8" id="KW-0333">Golgi apparatus</keyword>
<dbReference type="InterPro" id="IPR024096">
    <property type="entry name" value="NO_sig/Golgi_transp_ligand-bd"/>
</dbReference>
<dbReference type="WormBase" id="SRAE_1000132400">
    <property type="protein sequence ID" value="SRP08379"/>
    <property type="gene ID" value="WBGene00257928"/>
</dbReference>
<dbReference type="Gene3D" id="3.30.1380.20">
    <property type="entry name" value="Trafficking protein particle complex subunit 3"/>
    <property type="match status" value="1"/>
</dbReference>
<evidence type="ECO:0000256" key="8">
    <source>
        <dbReference type="PIRNR" id="PIRNR017479"/>
    </source>
</evidence>
<dbReference type="InterPro" id="IPR016696">
    <property type="entry name" value="TRAPP-I_su5"/>
</dbReference>
<evidence type="ECO:0000256" key="7">
    <source>
        <dbReference type="ARBA" id="ARBA00023034"/>
    </source>
</evidence>
<dbReference type="GO" id="GO:0005783">
    <property type="term" value="C:endoplasmic reticulum"/>
    <property type="evidence" value="ECO:0007669"/>
    <property type="project" value="UniProtKB-SubCell"/>
</dbReference>
<keyword evidence="6 8" id="KW-0931">ER-Golgi transport</keyword>
<comment type="subcellular location">
    <subcellularLocation>
        <location evidence="2">Endoplasmic reticulum</location>
    </subcellularLocation>
    <subcellularLocation>
        <location evidence="1 8">Golgi apparatus</location>
        <location evidence="1 8">cis-Golgi network</location>
    </subcellularLocation>
</comment>
<dbReference type="eggNOG" id="KOG3315">
    <property type="taxonomic scope" value="Eukaryota"/>
</dbReference>
<proteinExistence type="inferred from homology"/>
<dbReference type="Pfam" id="PF04051">
    <property type="entry name" value="TRAPP"/>
    <property type="match status" value="1"/>
</dbReference>
<evidence type="ECO:0000256" key="2">
    <source>
        <dbReference type="ARBA" id="ARBA00004240"/>
    </source>
</evidence>
<dbReference type="InterPro" id="IPR007194">
    <property type="entry name" value="TRAPP_component"/>
</dbReference>
<dbReference type="STRING" id="34506.A0A090MVR0"/>
<dbReference type="PANTHER" id="PTHR20902:SF0">
    <property type="entry name" value="TRAFFICKING PROTEIN PARTICLE COMPLEX SUBUNIT 5"/>
    <property type="match status" value="1"/>
</dbReference>
<dbReference type="CDD" id="cd14943">
    <property type="entry name" value="TRAPPC5_Trs31"/>
    <property type="match status" value="1"/>
</dbReference>
<evidence type="ECO:0000256" key="5">
    <source>
        <dbReference type="ARBA" id="ARBA00022824"/>
    </source>
</evidence>
<accession>A0A090MVR0</accession>
<evidence type="ECO:0000313" key="12">
    <source>
        <dbReference type="WormBase" id="SRAE_1000132400"/>
    </source>
</evidence>
<dbReference type="WBParaSite" id="SRAE_1000132400.1">
    <property type="protein sequence ID" value="SRAE_1000132400.1"/>
    <property type="gene ID" value="WBGene00257928"/>
</dbReference>
<evidence type="ECO:0000256" key="3">
    <source>
        <dbReference type="ARBA" id="ARBA00006218"/>
    </source>
</evidence>
<dbReference type="GeneID" id="36375423"/>
<comment type="subunit">
    <text evidence="8">Part of the multisubunit TRAPP (transport protein particle) complex.</text>
</comment>
<evidence type="ECO:0000313" key="11">
    <source>
        <dbReference type="WBParaSite" id="SRAE_1000132400.1"/>
    </source>
</evidence>
<evidence type="ECO:0000313" key="9">
    <source>
        <dbReference type="EMBL" id="CEF63058.1"/>
    </source>
</evidence>
<dbReference type="RefSeq" id="XP_024502260.1">
    <property type="nucleotide sequence ID" value="XM_024648265.1"/>
</dbReference>
<dbReference type="GO" id="GO:1990070">
    <property type="term" value="C:TRAPPI protein complex"/>
    <property type="evidence" value="ECO:0007669"/>
    <property type="project" value="TreeGrafter"/>
</dbReference>
<dbReference type="AlphaFoldDB" id="A0A090MVR0"/>
<reference evidence="11" key="2">
    <citation type="submission" date="2020-12" db="UniProtKB">
        <authorList>
            <consortium name="WormBaseParasite"/>
        </authorList>
    </citation>
    <scope>IDENTIFICATION</scope>
</reference>
<evidence type="ECO:0000256" key="1">
    <source>
        <dbReference type="ARBA" id="ARBA00004222"/>
    </source>
</evidence>
<comment type="function">
    <text evidence="8">May play a role in vesicular transport from endoplasmic reticulum to Golgi.</text>
</comment>